<dbReference type="Pfam" id="PF00528">
    <property type="entry name" value="BPD_transp_1"/>
    <property type="match status" value="1"/>
</dbReference>
<dbReference type="GO" id="GO:0005886">
    <property type="term" value="C:plasma membrane"/>
    <property type="evidence" value="ECO:0007669"/>
    <property type="project" value="UniProtKB-SubCell"/>
</dbReference>
<evidence type="ECO:0000256" key="5">
    <source>
        <dbReference type="ARBA" id="ARBA00022989"/>
    </source>
</evidence>
<evidence type="ECO:0000256" key="4">
    <source>
        <dbReference type="ARBA" id="ARBA00022692"/>
    </source>
</evidence>
<dbReference type="InterPro" id="IPR051393">
    <property type="entry name" value="ABC_transporter_permease"/>
</dbReference>
<comment type="caution">
    <text evidence="9">The sequence shown here is derived from an EMBL/GenBank/DDBJ whole genome shotgun (WGS) entry which is preliminary data.</text>
</comment>
<dbReference type="PROSITE" id="PS50928">
    <property type="entry name" value="ABC_TM1"/>
    <property type="match status" value="1"/>
</dbReference>
<evidence type="ECO:0000256" key="6">
    <source>
        <dbReference type="ARBA" id="ARBA00023136"/>
    </source>
</evidence>
<dbReference type="Proteomes" id="UP000610960">
    <property type="component" value="Unassembled WGS sequence"/>
</dbReference>
<organism evidence="9 10">
    <name type="scientific">Thermocladium modestius</name>
    <dbReference type="NCBI Taxonomy" id="62609"/>
    <lineage>
        <taxon>Archaea</taxon>
        <taxon>Thermoproteota</taxon>
        <taxon>Thermoprotei</taxon>
        <taxon>Thermoproteales</taxon>
        <taxon>Thermoproteaceae</taxon>
        <taxon>Thermocladium</taxon>
    </lineage>
</organism>
<sequence length="292" mass="32653">MGKSTTKSNITGYLFILPAFALIVSFMLFPAAYSFAISLMHYDPFFHRIYPVGLTNYAVVLSDPLFRLSLLHALEYTAIVVPTQTILAFAFALLFNEETRLARITRATVFIPAVTSSAVMSVLFIYVFSRDGLLNAFLRVFGVQPQNWLLSTAWAFPAIMALNIFSTTPYFMVMFLASLQSIPQSIMDAAAIDGIRTAVQRSRFFYLPLLRFSFFFVAVLGVIGSMQLFDQVYIMTAGGPGTSTYVPLMYIYNEAFVYDNFGAAAAASFVLFVLIMALTIAQRKLIPEMRWA</sequence>
<feature type="transmembrane region" description="Helical" evidence="7">
    <location>
        <begin position="204"/>
        <end position="226"/>
    </location>
</feature>
<dbReference type="InterPro" id="IPR035906">
    <property type="entry name" value="MetI-like_sf"/>
</dbReference>
<feature type="transmembrane region" description="Helical" evidence="7">
    <location>
        <begin position="12"/>
        <end position="36"/>
    </location>
</feature>
<dbReference type="PANTHER" id="PTHR30193">
    <property type="entry name" value="ABC TRANSPORTER PERMEASE PROTEIN"/>
    <property type="match status" value="1"/>
</dbReference>
<keyword evidence="4 7" id="KW-0812">Transmembrane</keyword>
<dbReference type="InterPro" id="IPR000515">
    <property type="entry name" value="MetI-like"/>
</dbReference>
<dbReference type="GO" id="GO:0055085">
    <property type="term" value="P:transmembrane transport"/>
    <property type="evidence" value="ECO:0007669"/>
    <property type="project" value="InterPro"/>
</dbReference>
<keyword evidence="3" id="KW-1003">Cell membrane</keyword>
<evidence type="ECO:0000256" key="7">
    <source>
        <dbReference type="RuleBase" id="RU363032"/>
    </source>
</evidence>
<evidence type="ECO:0000259" key="8">
    <source>
        <dbReference type="PROSITE" id="PS50928"/>
    </source>
</evidence>
<comment type="similarity">
    <text evidence="7">Belongs to the binding-protein-dependent transport system permease family.</text>
</comment>
<evidence type="ECO:0000313" key="10">
    <source>
        <dbReference type="Proteomes" id="UP000610960"/>
    </source>
</evidence>
<feature type="transmembrane region" description="Helical" evidence="7">
    <location>
        <begin position="261"/>
        <end position="281"/>
    </location>
</feature>
<reference evidence="9" key="2">
    <citation type="submission" date="2020-09" db="EMBL/GenBank/DDBJ databases">
        <authorList>
            <person name="Sun Q."/>
            <person name="Ohkuma M."/>
        </authorList>
    </citation>
    <scope>NUCLEOTIDE SEQUENCE</scope>
    <source>
        <strain evidence="9">JCM 10088</strain>
    </source>
</reference>
<feature type="transmembrane region" description="Helical" evidence="7">
    <location>
        <begin position="76"/>
        <end position="95"/>
    </location>
</feature>
<feature type="transmembrane region" description="Helical" evidence="7">
    <location>
        <begin position="148"/>
        <end position="177"/>
    </location>
</feature>
<feature type="domain" description="ABC transmembrane type-1" evidence="8">
    <location>
        <begin position="70"/>
        <end position="282"/>
    </location>
</feature>
<dbReference type="CDD" id="cd06261">
    <property type="entry name" value="TM_PBP2"/>
    <property type="match status" value="1"/>
</dbReference>
<dbReference type="RefSeq" id="WP_188595937.1">
    <property type="nucleotide sequence ID" value="NZ_BMNL01000001.1"/>
</dbReference>
<dbReference type="AlphaFoldDB" id="A0A830GT18"/>
<keyword evidence="6 7" id="KW-0472">Membrane</keyword>
<dbReference type="OrthoDB" id="45815at2157"/>
<comment type="subcellular location">
    <subcellularLocation>
        <location evidence="1 7">Cell membrane</location>
        <topology evidence="1 7">Multi-pass membrane protein</topology>
    </subcellularLocation>
</comment>
<keyword evidence="10" id="KW-1185">Reference proteome</keyword>
<name>A0A830GT18_9CREN</name>
<dbReference type="Gene3D" id="1.10.3720.10">
    <property type="entry name" value="MetI-like"/>
    <property type="match status" value="1"/>
</dbReference>
<evidence type="ECO:0000256" key="1">
    <source>
        <dbReference type="ARBA" id="ARBA00004651"/>
    </source>
</evidence>
<dbReference type="EMBL" id="BMNL01000001">
    <property type="protein sequence ID" value="GGP19975.1"/>
    <property type="molecule type" value="Genomic_DNA"/>
</dbReference>
<accession>A0A830GT18</accession>
<feature type="transmembrane region" description="Helical" evidence="7">
    <location>
        <begin position="107"/>
        <end position="128"/>
    </location>
</feature>
<proteinExistence type="inferred from homology"/>
<evidence type="ECO:0000256" key="3">
    <source>
        <dbReference type="ARBA" id="ARBA00022475"/>
    </source>
</evidence>
<keyword evidence="2 7" id="KW-0813">Transport</keyword>
<gene>
    <name evidence="9" type="ORF">GCM10007981_05900</name>
</gene>
<dbReference type="SUPFAM" id="SSF161098">
    <property type="entry name" value="MetI-like"/>
    <property type="match status" value="1"/>
</dbReference>
<keyword evidence="5 7" id="KW-1133">Transmembrane helix</keyword>
<dbReference type="PANTHER" id="PTHR30193:SF37">
    <property type="entry name" value="INNER MEMBRANE ABC TRANSPORTER PERMEASE PROTEIN YCJO"/>
    <property type="match status" value="1"/>
</dbReference>
<reference evidence="9" key="1">
    <citation type="journal article" date="2014" name="Int. J. Syst. Evol. Microbiol.">
        <title>Complete genome sequence of Corynebacterium casei LMG S-19264T (=DSM 44701T), isolated from a smear-ripened cheese.</title>
        <authorList>
            <consortium name="US DOE Joint Genome Institute (JGI-PGF)"/>
            <person name="Walter F."/>
            <person name="Albersmeier A."/>
            <person name="Kalinowski J."/>
            <person name="Ruckert C."/>
        </authorList>
    </citation>
    <scope>NUCLEOTIDE SEQUENCE</scope>
    <source>
        <strain evidence="9">JCM 10088</strain>
    </source>
</reference>
<protein>
    <submittedName>
        <fullName evidence="9">ABC transporter permease</fullName>
    </submittedName>
</protein>
<evidence type="ECO:0000256" key="2">
    <source>
        <dbReference type="ARBA" id="ARBA00022448"/>
    </source>
</evidence>
<evidence type="ECO:0000313" key="9">
    <source>
        <dbReference type="EMBL" id="GGP19975.1"/>
    </source>
</evidence>